<protein>
    <submittedName>
        <fullName evidence="10">Transport permease protein</fullName>
    </submittedName>
</protein>
<dbReference type="EMBL" id="BMFV01000004">
    <property type="protein sequence ID" value="GGH77037.1"/>
    <property type="molecule type" value="Genomic_DNA"/>
</dbReference>
<gene>
    <name evidence="10" type="ORF">GCM10007096_08340</name>
</gene>
<comment type="subcellular location">
    <subcellularLocation>
        <location evidence="1">Cell membrane</location>
        <topology evidence="1">Multi-pass membrane protein</topology>
    </subcellularLocation>
</comment>
<evidence type="ECO:0000256" key="3">
    <source>
        <dbReference type="ARBA" id="ARBA00022448"/>
    </source>
</evidence>
<feature type="transmembrane region" description="Helical" evidence="8">
    <location>
        <begin position="224"/>
        <end position="247"/>
    </location>
</feature>
<dbReference type="PANTHER" id="PTHR30294">
    <property type="entry name" value="MEMBRANE COMPONENT OF ABC TRANSPORTER YHHJ-RELATED"/>
    <property type="match status" value="1"/>
</dbReference>
<reference evidence="10" key="2">
    <citation type="submission" date="2020-09" db="EMBL/GenBank/DDBJ databases">
        <authorList>
            <person name="Sun Q."/>
            <person name="Zhou Y."/>
        </authorList>
    </citation>
    <scope>NUCLEOTIDE SEQUENCE</scope>
    <source>
        <strain evidence="10">CGMCC 1.12777</strain>
    </source>
</reference>
<feature type="transmembrane region" description="Helical" evidence="8">
    <location>
        <begin position="21"/>
        <end position="39"/>
    </location>
</feature>
<sequence>MRSKAIASRIIRQFIRDKRTLALMLIAPLFILTLVSLVFNGKDYHPTIAFVHVPKKIIQTLDTKDTHIKTMEQKRAQTAIHNGDIDAIVSNDQGTLKVLLEGSDPSTNQAILQWLQKQQLKGQPGKNLSVHYLHGGKDLNSFDNFGSVLLGFFVFFFVFIVSGVSFLRERTTGTLERLLSTPIRRGEIVCGYIFGFGLFTLIQSTLVTWYSINVLNMWMVGSFWLVLLIIVLLALTALTLGTLLSAFANNELQMIQFIPLVIVPQVFFSGLFKIDTISDWISWIAPFMPLYYGADALRNIMLRGNGFADITLDILALCGFILLFVVLNILVLRRYRKL</sequence>
<dbReference type="GO" id="GO:0140359">
    <property type="term" value="F:ABC-type transporter activity"/>
    <property type="evidence" value="ECO:0007669"/>
    <property type="project" value="InterPro"/>
</dbReference>
<feature type="transmembrane region" description="Helical" evidence="8">
    <location>
        <begin position="188"/>
        <end position="212"/>
    </location>
</feature>
<dbReference type="InterPro" id="IPR051449">
    <property type="entry name" value="ABC-2_transporter_component"/>
</dbReference>
<keyword evidence="7 8" id="KW-0472">Membrane</keyword>
<evidence type="ECO:0000313" key="10">
    <source>
        <dbReference type="EMBL" id="GGH77037.1"/>
    </source>
</evidence>
<feature type="transmembrane region" description="Helical" evidence="8">
    <location>
        <begin position="310"/>
        <end position="332"/>
    </location>
</feature>
<keyword evidence="5 8" id="KW-0812">Transmembrane</keyword>
<dbReference type="PROSITE" id="PS51012">
    <property type="entry name" value="ABC_TM2"/>
    <property type="match status" value="1"/>
</dbReference>
<feature type="transmembrane region" description="Helical" evidence="8">
    <location>
        <begin position="254"/>
        <end position="274"/>
    </location>
</feature>
<dbReference type="AlphaFoldDB" id="A0A8J2ZTF6"/>
<evidence type="ECO:0000313" key="11">
    <source>
        <dbReference type="Proteomes" id="UP000656813"/>
    </source>
</evidence>
<keyword evidence="11" id="KW-1185">Reference proteome</keyword>
<keyword evidence="6 8" id="KW-1133">Transmembrane helix</keyword>
<evidence type="ECO:0000256" key="6">
    <source>
        <dbReference type="ARBA" id="ARBA00022989"/>
    </source>
</evidence>
<dbReference type="Pfam" id="PF12698">
    <property type="entry name" value="ABC2_membrane_3"/>
    <property type="match status" value="1"/>
</dbReference>
<dbReference type="InterPro" id="IPR013525">
    <property type="entry name" value="ABC2_TM"/>
</dbReference>
<keyword evidence="3" id="KW-0813">Transport</keyword>
<dbReference type="PANTHER" id="PTHR30294:SF38">
    <property type="entry name" value="TRANSPORT PERMEASE PROTEIN"/>
    <property type="match status" value="1"/>
</dbReference>
<evidence type="ECO:0000256" key="2">
    <source>
        <dbReference type="ARBA" id="ARBA00007783"/>
    </source>
</evidence>
<evidence type="ECO:0000256" key="4">
    <source>
        <dbReference type="ARBA" id="ARBA00022475"/>
    </source>
</evidence>
<dbReference type="InterPro" id="IPR047817">
    <property type="entry name" value="ABC2_TM_bact-type"/>
</dbReference>
<evidence type="ECO:0000256" key="1">
    <source>
        <dbReference type="ARBA" id="ARBA00004651"/>
    </source>
</evidence>
<comment type="similarity">
    <text evidence="2">Belongs to the ABC-2 integral membrane protein family.</text>
</comment>
<evidence type="ECO:0000256" key="7">
    <source>
        <dbReference type="ARBA" id="ARBA00023136"/>
    </source>
</evidence>
<dbReference type="Proteomes" id="UP000656813">
    <property type="component" value="Unassembled WGS sequence"/>
</dbReference>
<feature type="transmembrane region" description="Helical" evidence="8">
    <location>
        <begin position="145"/>
        <end position="167"/>
    </location>
</feature>
<keyword evidence="4" id="KW-1003">Cell membrane</keyword>
<dbReference type="GO" id="GO:0005886">
    <property type="term" value="C:plasma membrane"/>
    <property type="evidence" value="ECO:0007669"/>
    <property type="project" value="UniProtKB-SubCell"/>
</dbReference>
<comment type="caution">
    <text evidence="10">The sequence shown here is derived from an EMBL/GenBank/DDBJ whole genome shotgun (WGS) entry which is preliminary data.</text>
</comment>
<reference evidence="10" key="1">
    <citation type="journal article" date="2014" name="Int. J. Syst. Evol. Microbiol.">
        <title>Complete genome sequence of Corynebacterium casei LMG S-19264T (=DSM 44701T), isolated from a smear-ripened cheese.</title>
        <authorList>
            <consortium name="US DOE Joint Genome Institute (JGI-PGF)"/>
            <person name="Walter F."/>
            <person name="Albersmeier A."/>
            <person name="Kalinowski J."/>
            <person name="Ruckert C."/>
        </authorList>
    </citation>
    <scope>NUCLEOTIDE SEQUENCE</scope>
    <source>
        <strain evidence="10">CGMCC 1.12777</strain>
    </source>
</reference>
<feature type="domain" description="ABC transmembrane type-2" evidence="9">
    <location>
        <begin position="96"/>
        <end position="335"/>
    </location>
</feature>
<dbReference type="RefSeq" id="WP_188496141.1">
    <property type="nucleotide sequence ID" value="NZ_BMFV01000004.1"/>
</dbReference>
<evidence type="ECO:0000256" key="5">
    <source>
        <dbReference type="ARBA" id="ARBA00022692"/>
    </source>
</evidence>
<organism evidence="10 11">
    <name type="scientific">Pullulanibacillus pueri</name>
    <dbReference type="NCBI Taxonomy" id="1437324"/>
    <lineage>
        <taxon>Bacteria</taxon>
        <taxon>Bacillati</taxon>
        <taxon>Bacillota</taxon>
        <taxon>Bacilli</taxon>
        <taxon>Bacillales</taxon>
        <taxon>Sporolactobacillaceae</taxon>
        <taxon>Pullulanibacillus</taxon>
    </lineage>
</organism>
<evidence type="ECO:0000259" key="9">
    <source>
        <dbReference type="PROSITE" id="PS51012"/>
    </source>
</evidence>
<accession>A0A8J2ZTF6</accession>
<evidence type="ECO:0000256" key="8">
    <source>
        <dbReference type="SAM" id="Phobius"/>
    </source>
</evidence>
<proteinExistence type="inferred from homology"/>
<name>A0A8J2ZTF6_9BACL</name>